<dbReference type="EMBL" id="BNCI01000002">
    <property type="protein sequence ID" value="GHF30508.1"/>
    <property type="molecule type" value="Genomic_DNA"/>
</dbReference>
<dbReference type="Pfam" id="PF01266">
    <property type="entry name" value="DAO"/>
    <property type="match status" value="1"/>
</dbReference>
<dbReference type="InterPro" id="IPR036188">
    <property type="entry name" value="FAD/NAD-bd_sf"/>
</dbReference>
<organism evidence="3 4">
    <name type="scientific">Kordiimonas sediminis</name>
    <dbReference type="NCBI Taxonomy" id="1735581"/>
    <lineage>
        <taxon>Bacteria</taxon>
        <taxon>Pseudomonadati</taxon>
        <taxon>Pseudomonadota</taxon>
        <taxon>Alphaproteobacteria</taxon>
        <taxon>Kordiimonadales</taxon>
        <taxon>Kordiimonadaceae</taxon>
        <taxon>Kordiimonas</taxon>
    </lineage>
</organism>
<sequence>MSKSKGSVIIVGAGVVGVTSAFELQKRGYDVKLIDRVGPGMMTSKGNAGHIATELVDPLATPSTLLSVPRLLFAQNGPLTLRWRYLPKIFPWLVKFLWSARPHQVARGQMGLTSLNAIALPAWLDMAADTGQSHMIRRTGGIETYENPSNARSLPSYIEKLQANNIPCELLTQSELQDRLPGISPKVKAGVYYSATASVSDPYDLTRGVFDIFMARGGSYEQRNVVTVEDGLVRFEDGTIAKADNILVCAGAWSKKLCRSAGYRVPLETERGYHLMLEQPSLSLQGPVISNDRKFILTSMTGGLRLAGRVEFGGLELPQRDALADDLMLQARALFPELSASGQTRWMGYRPTLPDSLPVIDKCQRSKGLYFAFGHQHLGLTQSAATARLMGEMIDGEKPAIDLTPFKITRF</sequence>
<dbReference type="Proteomes" id="UP000630923">
    <property type="component" value="Unassembled WGS sequence"/>
</dbReference>
<dbReference type="GO" id="GO:0016491">
    <property type="term" value="F:oxidoreductase activity"/>
    <property type="evidence" value="ECO:0007669"/>
    <property type="project" value="UniProtKB-KW"/>
</dbReference>
<dbReference type="PANTHER" id="PTHR13847">
    <property type="entry name" value="SARCOSINE DEHYDROGENASE-RELATED"/>
    <property type="match status" value="1"/>
</dbReference>
<name>A0A919AXY6_9PROT</name>
<keyword evidence="1" id="KW-0560">Oxidoreductase</keyword>
<dbReference type="AlphaFoldDB" id="A0A919AXY6"/>
<evidence type="ECO:0000256" key="1">
    <source>
        <dbReference type="ARBA" id="ARBA00023002"/>
    </source>
</evidence>
<dbReference type="PANTHER" id="PTHR13847:SF289">
    <property type="entry name" value="GLYCINE OXIDASE"/>
    <property type="match status" value="1"/>
</dbReference>
<evidence type="ECO:0000313" key="3">
    <source>
        <dbReference type="EMBL" id="GHF30508.1"/>
    </source>
</evidence>
<reference evidence="3" key="1">
    <citation type="journal article" date="2014" name="Int. J. Syst. Evol. Microbiol.">
        <title>Complete genome sequence of Corynebacterium casei LMG S-19264T (=DSM 44701T), isolated from a smear-ripened cheese.</title>
        <authorList>
            <consortium name="US DOE Joint Genome Institute (JGI-PGF)"/>
            <person name="Walter F."/>
            <person name="Albersmeier A."/>
            <person name="Kalinowski J."/>
            <person name="Ruckert C."/>
        </authorList>
    </citation>
    <scope>NUCLEOTIDE SEQUENCE</scope>
    <source>
        <strain evidence="3">KCTC 42590</strain>
    </source>
</reference>
<accession>A0A919AXY6</accession>
<dbReference type="Gene3D" id="3.50.50.60">
    <property type="entry name" value="FAD/NAD(P)-binding domain"/>
    <property type="match status" value="2"/>
</dbReference>
<comment type="caution">
    <text evidence="3">The sequence shown here is derived from an EMBL/GenBank/DDBJ whole genome shotgun (WGS) entry which is preliminary data.</text>
</comment>
<dbReference type="RefSeq" id="WP_191253899.1">
    <property type="nucleotide sequence ID" value="NZ_BNCI01000002.1"/>
</dbReference>
<dbReference type="SUPFAM" id="SSF54373">
    <property type="entry name" value="FAD-linked reductases, C-terminal domain"/>
    <property type="match status" value="1"/>
</dbReference>
<feature type="domain" description="FAD dependent oxidoreductase" evidence="2">
    <location>
        <begin position="8"/>
        <end position="393"/>
    </location>
</feature>
<evidence type="ECO:0000313" key="4">
    <source>
        <dbReference type="Proteomes" id="UP000630923"/>
    </source>
</evidence>
<proteinExistence type="predicted"/>
<keyword evidence="4" id="KW-1185">Reference proteome</keyword>
<dbReference type="SUPFAM" id="SSF51905">
    <property type="entry name" value="FAD/NAD(P)-binding domain"/>
    <property type="match status" value="1"/>
</dbReference>
<evidence type="ECO:0000259" key="2">
    <source>
        <dbReference type="Pfam" id="PF01266"/>
    </source>
</evidence>
<gene>
    <name evidence="3" type="ORF">GCM10017044_27360</name>
</gene>
<dbReference type="GO" id="GO:0005737">
    <property type="term" value="C:cytoplasm"/>
    <property type="evidence" value="ECO:0007669"/>
    <property type="project" value="TreeGrafter"/>
</dbReference>
<protein>
    <submittedName>
        <fullName evidence="3">Amino acid dehydrogenase</fullName>
    </submittedName>
</protein>
<reference evidence="3" key="2">
    <citation type="submission" date="2020-09" db="EMBL/GenBank/DDBJ databases">
        <authorList>
            <person name="Sun Q."/>
            <person name="Kim S."/>
        </authorList>
    </citation>
    <scope>NUCLEOTIDE SEQUENCE</scope>
    <source>
        <strain evidence="3">KCTC 42590</strain>
    </source>
</reference>
<dbReference type="Gene3D" id="3.30.9.10">
    <property type="entry name" value="D-Amino Acid Oxidase, subunit A, domain 2"/>
    <property type="match status" value="1"/>
</dbReference>
<dbReference type="InterPro" id="IPR006076">
    <property type="entry name" value="FAD-dep_OxRdtase"/>
</dbReference>